<evidence type="ECO:0000313" key="2">
    <source>
        <dbReference type="Proteomes" id="UP000192257"/>
    </source>
</evidence>
<gene>
    <name evidence="1" type="ORF">TM35_000021420</name>
</gene>
<organism evidence="1 2">
    <name type="scientific">Trypanosoma theileri</name>
    <dbReference type="NCBI Taxonomy" id="67003"/>
    <lineage>
        <taxon>Eukaryota</taxon>
        <taxon>Discoba</taxon>
        <taxon>Euglenozoa</taxon>
        <taxon>Kinetoplastea</taxon>
        <taxon>Metakinetoplastina</taxon>
        <taxon>Trypanosomatida</taxon>
        <taxon>Trypanosomatidae</taxon>
        <taxon>Trypanosoma</taxon>
    </lineage>
</organism>
<dbReference type="VEuPathDB" id="TriTrypDB:TM35_000021420"/>
<dbReference type="OrthoDB" id="271302at2759"/>
<accession>A0A1X0P784</accession>
<dbReference type="AlphaFoldDB" id="A0A1X0P784"/>
<dbReference type="GeneID" id="39981240"/>
<dbReference type="EMBL" id="NBCO01000002">
    <property type="protein sequence ID" value="ORC92816.1"/>
    <property type="molecule type" value="Genomic_DNA"/>
</dbReference>
<sequence length="106" mass="11718">MFSRRVFGSSAIPRSMYTTLRISSQAQARRMLPSLVPLAPGLAASTRAVTPLAQCISLSMPVLETAELDPILLHDYMESISPVRVGFLRLLELWGIGRTVMSRPFN</sequence>
<keyword evidence="2" id="KW-1185">Reference proteome</keyword>
<reference evidence="1 2" key="1">
    <citation type="submission" date="2017-03" db="EMBL/GenBank/DDBJ databases">
        <title>An alternative strategy for trypanosome survival in the mammalian bloodstream revealed through genome and transcriptome analysis of the ubiquitous bovine parasite Trypanosoma (Megatrypanum) theileri.</title>
        <authorList>
            <person name="Kelly S."/>
            <person name="Ivens A."/>
            <person name="Mott A."/>
            <person name="O'Neill E."/>
            <person name="Emms D."/>
            <person name="Macleod O."/>
            <person name="Voorheis P."/>
            <person name="Matthews J."/>
            <person name="Matthews K."/>
            <person name="Carrington M."/>
        </authorList>
    </citation>
    <scope>NUCLEOTIDE SEQUENCE [LARGE SCALE GENOMIC DNA]</scope>
    <source>
        <strain evidence="1">Edinburgh</strain>
    </source>
</reference>
<dbReference type="Proteomes" id="UP000192257">
    <property type="component" value="Unassembled WGS sequence"/>
</dbReference>
<name>A0A1X0P784_9TRYP</name>
<dbReference type="PANTHER" id="PTHR38827">
    <property type="entry name" value="T. BRUCEI SPP.-SPECIFIC PROTEIN-RELATED"/>
    <property type="match status" value="1"/>
</dbReference>
<dbReference type="PANTHER" id="PTHR38827:SF2">
    <property type="match status" value="1"/>
</dbReference>
<evidence type="ECO:0000313" key="1">
    <source>
        <dbReference type="EMBL" id="ORC92816.1"/>
    </source>
</evidence>
<dbReference type="RefSeq" id="XP_028886882.1">
    <property type="nucleotide sequence ID" value="XM_029021460.1"/>
</dbReference>
<proteinExistence type="predicted"/>
<comment type="caution">
    <text evidence="1">The sequence shown here is derived from an EMBL/GenBank/DDBJ whole genome shotgun (WGS) entry which is preliminary data.</text>
</comment>
<protein>
    <submittedName>
        <fullName evidence="1">Uncharacterized protein</fullName>
    </submittedName>
</protein>